<sequence length="166" mass="18848">MTSTNATTTESQLDALYNFLYPGPNCETLCIFAITTAIIICILGSIIFVAVFIYICIAMPSKKAEKEMKAVRIEMRKEWDERKKLKAEERKPVKTRTEKKEETSGNGTQRSSSFFHADFRDRVHFEDEPPAGIEMQPVSTENPLRRTVIVAPPDIVIESTQVEEES</sequence>
<name>A0AAV5SYU5_9BILA</name>
<keyword evidence="2" id="KW-0812">Transmembrane</keyword>
<evidence type="ECO:0000256" key="1">
    <source>
        <dbReference type="SAM" id="MobiDB-lite"/>
    </source>
</evidence>
<comment type="caution">
    <text evidence="3">The sequence shown here is derived from an EMBL/GenBank/DDBJ whole genome shotgun (WGS) entry which is preliminary data.</text>
</comment>
<keyword evidence="4" id="KW-1185">Reference proteome</keyword>
<feature type="compositionally biased region" description="Basic and acidic residues" evidence="1">
    <location>
        <begin position="117"/>
        <end position="127"/>
    </location>
</feature>
<feature type="compositionally biased region" description="Basic and acidic residues" evidence="1">
    <location>
        <begin position="84"/>
        <end position="103"/>
    </location>
</feature>
<keyword evidence="2" id="KW-1133">Transmembrane helix</keyword>
<evidence type="ECO:0000256" key="2">
    <source>
        <dbReference type="SAM" id="Phobius"/>
    </source>
</evidence>
<keyword evidence="2" id="KW-0472">Membrane</keyword>
<accession>A0AAV5SYU5</accession>
<proteinExistence type="predicted"/>
<gene>
    <name evidence="3" type="ORF">PENTCL1PPCAC_10097</name>
</gene>
<feature type="non-terminal residue" evidence="3">
    <location>
        <position position="166"/>
    </location>
</feature>
<feature type="compositionally biased region" description="Polar residues" evidence="1">
    <location>
        <begin position="104"/>
        <end position="114"/>
    </location>
</feature>
<evidence type="ECO:0000313" key="3">
    <source>
        <dbReference type="EMBL" id="GMS87922.1"/>
    </source>
</evidence>
<organism evidence="3 4">
    <name type="scientific">Pristionchus entomophagus</name>
    <dbReference type="NCBI Taxonomy" id="358040"/>
    <lineage>
        <taxon>Eukaryota</taxon>
        <taxon>Metazoa</taxon>
        <taxon>Ecdysozoa</taxon>
        <taxon>Nematoda</taxon>
        <taxon>Chromadorea</taxon>
        <taxon>Rhabditida</taxon>
        <taxon>Rhabditina</taxon>
        <taxon>Diplogasteromorpha</taxon>
        <taxon>Diplogasteroidea</taxon>
        <taxon>Neodiplogasteridae</taxon>
        <taxon>Pristionchus</taxon>
    </lineage>
</organism>
<dbReference type="EMBL" id="BTSX01000003">
    <property type="protein sequence ID" value="GMS87922.1"/>
    <property type="molecule type" value="Genomic_DNA"/>
</dbReference>
<dbReference type="AlphaFoldDB" id="A0AAV5SYU5"/>
<dbReference type="Proteomes" id="UP001432027">
    <property type="component" value="Unassembled WGS sequence"/>
</dbReference>
<protein>
    <submittedName>
        <fullName evidence="3">Uncharacterized protein</fullName>
    </submittedName>
</protein>
<evidence type="ECO:0000313" key="4">
    <source>
        <dbReference type="Proteomes" id="UP001432027"/>
    </source>
</evidence>
<feature type="region of interest" description="Disordered" evidence="1">
    <location>
        <begin position="84"/>
        <end position="147"/>
    </location>
</feature>
<feature type="transmembrane region" description="Helical" evidence="2">
    <location>
        <begin position="31"/>
        <end position="59"/>
    </location>
</feature>
<reference evidence="3" key="1">
    <citation type="submission" date="2023-10" db="EMBL/GenBank/DDBJ databases">
        <title>Genome assembly of Pristionchus species.</title>
        <authorList>
            <person name="Yoshida K."/>
            <person name="Sommer R.J."/>
        </authorList>
    </citation>
    <scope>NUCLEOTIDE SEQUENCE</scope>
    <source>
        <strain evidence="3">RS0144</strain>
    </source>
</reference>